<accession>A0A8J3M7P5</accession>
<protein>
    <recommendedName>
        <fullName evidence="4">Clp protease</fullName>
    </recommendedName>
</protein>
<dbReference type="Proteomes" id="UP000626220">
    <property type="component" value="Unassembled WGS sequence"/>
</dbReference>
<organism evidence="2 3">
    <name type="scientific">Seohaeicola zhoushanensis</name>
    <dbReference type="NCBI Taxonomy" id="1569283"/>
    <lineage>
        <taxon>Bacteria</taxon>
        <taxon>Pseudomonadati</taxon>
        <taxon>Pseudomonadota</taxon>
        <taxon>Alphaproteobacteria</taxon>
        <taxon>Rhodobacterales</taxon>
        <taxon>Roseobacteraceae</taxon>
        <taxon>Seohaeicola</taxon>
    </lineage>
</organism>
<reference evidence="2" key="2">
    <citation type="submission" date="2020-09" db="EMBL/GenBank/DDBJ databases">
        <authorList>
            <person name="Sun Q."/>
            <person name="Kim S."/>
        </authorList>
    </citation>
    <scope>NUCLEOTIDE SEQUENCE</scope>
    <source>
        <strain evidence="2">KCTC 42650</strain>
    </source>
</reference>
<dbReference type="SUPFAM" id="SSF52096">
    <property type="entry name" value="ClpP/crotonase"/>
    <property type="match status" value="1"/>
</dbReference>
<feature type="signal peptide" evidence="1">
    <location>
        <begin position="1"/>
        <end position="18"/>
    </location>
</feature>
<dbReference type="AlphaFoldDB" id="A0A8J3M7P5"/>
<sequence length="209" mass="22819">MRSLLTVLALLVAAPLLAQPSGGKFRLDGATLVYDTEAPGPEESGGIVSEDVAVLLQLLRANPGITTLRLNSSGGEVYAAAQIKDIVIDFELDTEVHGDCDSSCVTILLGGTKRAMSRGSRIGFHQVYWSAENIASYYETEREMQGWNTPFDFASWMYLDTQAEVYANLRFLISRGVDPAFAIETIRDPQSEVWRPSRAELLAGGVLTE</sequence>
<feature type="chain" id="PRO_5035275494" description="Clp protease" evidence="1">
    <location>
        <begin position="19"/>
        <end position="209"/>
    </location>
</feature>
<dbReference type="Gene3D" id="3.90.226.10">
    <property type="entry name" value="2-enoyl-CoA Hydratase, Chain A, domain 1"/>
    <property type="match status" value="1"/>
</dbReference>
<name>A0A8J3M7P5_9RHOB</name>
<dbReference type="EMBL" id="BNCJ01000001">
    <property type="protein sequence ID" value="GHF36476.1"/>
    <property type="molecule type" value="Genomic_DNA"/>
</dbReference>
<evidence type="ECO:0008006" key="4">
    <source>
        <dbReference type="Google" id="ProtNLM"/>
    </source>
</evidence>
<evidence type="ECO:0000256" key="1">
    <source>
        <dbReference type="SAM" id="SignalP"/>
    </source>
</evidence>
<evidence type="ECO:0000313" key="2">
    <source>
        <dbReference type="EMBL" id="GHF36476.1"/>
    </source>
</evidence>
<keyword evidence="3" id="KW-1185">Reference proteome</keyword>
<proteinExistence type="predicted"/>
<comment type="caution">
    <text evidence="2">The sequence shown here is derived from an EMBL/GenBank/DDBJ whole genome shotgun (WGS) entry which is preliminary data.</text>
</comment>
<dbReference type="RefSeq" id="WP_229863866.1">
    <property type="nucleotide sequence ID" value="NZ_BNCJ01000001.1"/>
</dbReference>
<dbReference type="InterPro" id="IPR029045">
    <property type="entry name" value="ClpP/crotonase-like_dom_sf"/>
</dbReference>
<keyword evidence="1" id="KW-0732">Signal</keyword>
<evidence type="ECO:0000313" key="3">
    <source>
        <dbReference type="Proteomes" id="UP000626220"/>
    </source>
</evidence>
<reference evidence="2" key="1">
    <citation type="journal article" date="2014" name="Int. J. Syst. Evol. Microbiol.">
        <title>Complete genome sequence of Corynebacterium casei LMG S-19264T (=DSM 44701T), isolated from a smear-ripened cheese.</title>
        <authorList>
            <consortium name="US DOE Joint Genome Institute (JGI-PGF)"/>
            <person name="Walter F."/>
            <person name="Albersmeier A."/>
            <person name="Kalinowski J."/>
            <person name="Ruckert C."/>
        </authorList>
    </citation>
    <scope>NUCLEOTIDE SEQUENCE</scope>
    <source>
        <strain evidence="2">KCTC 42650</strain>
    </source>
</reference>
<gene>
    <name evidence="2" type="ORF">GCM10017056_05400</name>
</gene>